<dbReference type="GO" id="GO:0005739">
    <property type="term" value="C:mitochondrion"/>
    <property type="evidence" value="ECO:0007669"/>
    <property type="project" value="UniProtKB-SubCell"/>
</dbReference>
<dbReference type="PROSITE" id="PS50075">
    <property type="entry name" value="CARRIER"/>
    <property type="match status" value="1"/>
</dbReference>
<evidence type="ECO:0000256" key="11">
    <source>
        <dbReference type="ARBA" id="ARBA00023128"/>
    </source>
</evidence>
<keyword evidence="8" id="KW-0276">Fatty acid metabolism</keyword>
<evidence type="ECO:0000256" key="3">
    <source>
        <dbReference type="ARBA" id="ARBA00010930"/>
    </source>
</evidence>
<dbReference type="NCBIfam" id="NF002148">
    <property type="entry name" value="PRK00982.1-2"/>
    <property type="match status" value="1"/>
</dbReference>
<dbReference type="PANTHER" id="PTHR20863">
    <property type="entry name" value="ACYL CARRIER PROTEIN"/>
    <property type="match status" value="1"/>
</dbReference>
<dbReference type="PANTHER" id="PTHR20863:SF28">
    <property type="entry name" value="ACYL CARRIER PROTEIN, MITOCHONDRIAL"/>
    <property type="match status" value="1"/>
</dbReference>
<keyword evidence="16" id="KW-1185">Reference proteome</keyword>
<evidence type="ECO:0000256" key="1">
    <source>
        <dbReference type="ARBA" id="ARBA00004173"/>
    </source>
</evidence>
<comment type="subcellular location">
    <subcellularLocation>
        <location evidence="1">Mitochondrion</location>
    </subcellularLocation>
</comment>
<accession>A0A9K3L0R4</accession>
<keyword evidence="9" id="KW-0249">Electron transport</keyword>
<sequence length="174" mass="19066">MFLRYNNPNPNTGGLVGGSDASLGASADLPHWYGHRCHQPIEYKKYDKMFSAGRVLASRVAFRAVNTNLAFSALRQQQPALVVRTFASGSAFLDPAEVTSRIIEVVKNFDQVDSSKVTEAVKFTDDLGLDSLDIVEVVMAIEDEFAIEIPDAEADKIVSIKDAVEYISSHPMAK</sequence>
<dbReference type="Pfam" id="PF00550">
    <property type="entry name" value="PP-binding"/>
    <property type="match status" value="1"/>
</dbReference>
<dbReference type="InterPro" id="IPR009081">
    <property type="entry name" value="PP-bd_ACP"/>
</dbReference>
<evidence type="ECO:0000313" key="15">
    <source>
        <dbReference type="EMBL" id="KAG7353494.1"/>
    </source>
</evidence>
<comment type="pathway">
    <text evidence="2">Lipid metabolism; fatty acid biosynthesis.</text>
</comment>
<dbReference type="FunFam" id="1.10.1200.10:FF:000003">
    <property type="entry name" value="Acyl carrier protein"/>
    <property type="match status" value="1"/>
</dbReference>
<reference evidence="15" key="1">
    <citation type="journal article" date="2021" name="Sci. Rep.">
        <title>Diploid genomic architecture of Nitzschia inconspicua, an elite biomass production diatom.</title>
        <authorList>
            <person name="Oliver A."/>
            <person name="Podell S."/>
            <person name="Pinowska A."/>
            <person name="Traller J.C."/>
            <person name="Smith S.R."/>
            <person name="McClure R."/>
            <person name="Beliaev A."/>
            <person name="Bohutskyi P."/>
            <person name="Hill E.A."/>
            <person name="Rabines A."/>
            <person name="Zheng H."/>
            <person name="Allen L.Z."/>
            <person name="Kuo A."/>
            <person name="Grigoriev I.V."/>
            <person name="Allen A.E."/>
            <person name="Hazlebeck D."/>
            <person name="Allen E.E."/>
        </authorList>
    </citation>
    <scope>NUCLEOTIDE SEQUENCE</scope>
    <source>
        <strain evidence="15">Hildebrandi</strain>
    </source>
</reference>
<proteinExistence type="inferred from homology"/>
<evidence type="ECO:0000256" key="8">
    <source>
        <dbReference type="ARBA" id="ARBA00022832"/>
    </source>
</evidence>
<dbReference type="HAMAP" id="MF_01217">
    <property type="entry name" value="Acyl_carrier"/>
    <property type="match status" value="1"/>
</dbReference>
<keyword evidence="6 13" id="KW-0444">Lipid biosynthesis</keyword>
<keyword evidence="7" id="KW-0597">Phosphoprotein</keyword>
<keyword evidence="4" id="KW-0813">Transport</keyword>
<protein>
    <recommendedName>
        <fullName evidence="13">Acyl carrier protein</fullName>
    </recommendedName>
</protein>
<evidence type="ECO:0000256" key="2">
    <source>
        <dbReference type="ARBA" id="ARBA00005194"/>
    </source>
</evidence>
<evidence type="ECO:0000313" key="16">
    <source>
        <dbReference type="Proteomes" id="UP000693970"/>
    </source>
</evidence>
<evidence type="ECO:0000256" key="9">
    <source>
        <dbReference type="ARBA" id="ARBA00022982"/>
    </source>
</evidence>
<evidence type="ECO:0000256" key="13">
    <source>
        <dbReference type="RuleBase" id="RU000722"/>
    </source>
</evidence>
<dbReference type="InterPro" id="IPR006162">
    <property type="entry name" value="Ppantetheine_attach_site"/>
</dbReference>
<evidence type="ECO:0000256" key="12">
    <source>
        <dbReference type="ARBA" id="ARBA00023160"/>
    </source>
</evidence>
<dbReference type="EMBL" id="JAGRRH010000016">
    <property type="protein sequence ID" value="KAG7353494.1"/>
    <property type="molecule type" value="Genomic_DNA"/>
</dbReference>
<keyword evidence="11" id="KW-0496">Mitochondrion</keyword>
<dbReference type="PROSITE" id="PS00012">
    <property type="entry name" value="PHOSPHOPANTETHEINE"/>
    <property type="match status" value="1"/>
</dbReference>
<comment type="similarity">
    <text evidence="3">Belongs to the acyl carrier protein (ACP) family.</text>
</comment>
<dbReference type="GO" id="GO:0000036">
    <property type="term" value="F:acyl carrier activity"/>
    <property type="evidence" value="ECO:0007669"/>
    <property type="project" value="TreeGrafter"/>
</dbReference>
<dbReference type="NCBIfam" id="TIGR00517">
    <property type="entry name" value="acyl_carrier"/>
    <property type="match status" value="1"/>
</dbReference>
<reference evidence="15" key="2">
    <citation type="submission" date="2021-04" db="EMBL/GenBank/DDBJ databases">
        <authorList>
            <person name="Podell S."/>
        </authorList>
    </citation>
    <scope>NUCLEOTIDE SEQUENCE</scope>
    <source>
        <strain evidence="15">Hildebrandi</strain>
    </source>
</reference>
<gene>
    <name evidence="15" type="ORF">IV203_002849</name>
</gene>
<keyword evidence="5 13" id="KW-0596">Phosphopantetheine</keyword>
<keyword evidence="12 13" id="KW-0275">Fatty acid biosynthesis</keyword>
<comment type="caution">
    <text evidence="15">The sequence shown here is derived from an EMBL/GenBank/DDBJ whole genome shotgun (WGS) entry which is preliminary data.</text>
</comment>
<evidence type="ECO:0000256" key="5">
    <source>
        <dbReference type="ARBA" id="ARBA00022450"/>
    </source>
</evidence>
<organism evidence="15 16">
    <name type="scientific">Nitzschia inconspicua</name>
    <dbReference type="NCBI Taxonomy" id="303405"/>
    <lineage>
        <taxon>Eukaryota</taxon>
        <taxon>Sar</taxon>
        <taxon>Stramenopiles</taxon>
        <taxon>Ochrophyta</taxon>
        <taxon>Bacillariophyta</taxon>
        <taxon>Bacillariophyceae</taxon>
        <taxon>Bacillariophycidae</taxon>
        <taxon>Bacillariales</taxon>
        <taxon>Bacillariaceae</taxon>
        <taxon>Nitzschia</taxon>
    </lineage>
</organism>
<evidence type="ECO:0000256" key="4">
    <source>
        <dbReference type="ARBA" id="ARBA00022448"/>
    </source>
</evidence>
<evidence type="ECO:0000256" key="7">
    <source>
        <dbReference type="ARBA" id="ARBA00022553"/>
    </source>
</evidence>
<dbReference type="Proteomes" id="UP000693970">
    <property type="component" value="Unassembled WGS sequence"/>
</dbReference>
<dbReference type="GO" id="GO:0000035">
    <property type="term" value="F:acyl binding"/>
    <property type="evidence" value="ECO:0007669"/>
    <property type="project" value="TreeGrafter"/>
</dbReference>
<evidence type="ECO:0000256" key="6">
    <source>
        <dbReference type="ARBA" id="ARBA00022516"/>
    </source>
</evidence>
<evidence type="ECO:0000256" key="10">
    <source>
        <dbReference type="ARBA" id="ARBA00023098"/>
    </source>
</evidence>
<dbReference type="InterPro" id="IPR003231">
    <property type="entry name" value="ACP"/>
</dbReference>
<comment type="function">
    <text evidence="13">Carrier of the growing fatty acid chain in fatty acid biosynthesis.</text>
</comment>
<evidence type="ECO:0000259" key="14">
    <source>
        <dbReference type="PROSITE" id="PS50075"/>
    </source>
</evidence>
<keyword evidence="10" id="KW-0443">Lipid metabolism</keyword>
<feature type="domain" description="Carrier" evidence="14">
    <location>
        <begin position="96"/>
        <end position="171"/>
    </location>
</feature>
<name>A0A9K3L0R4_9STRA</name>
<dbReference type="OrthoDB" id="448946at2759"/>
<dbReference type="AlphaFoldDB" id="A0A9K3L0R4"/>